<comment type="caution">
    <text evidence="2">The sequence shown here is derived from an EMBL/GenBank/DDBJ whole genome shotgun (WGS) entry which is preliminary data.</text>
</comment>
<feature type="domain" description="SGNH hydrolase-type esterase" evidence="1">
    <location>
        <begin position="319"/>
        <end position="514"/>
    </location>
</feature>
<dbReference type="CDD" id="cd00229">
    <property type="entry name" value="SGNH_hydrolase"/>
    <property type="match status" value="1"/>
</dbReference>
<dbReference type="EMBL" id="JBHSWI010000001">
    <property type="protein sequence ID" value="MFC6644136.1"/>
    <property type="molecule type" value="Genomic_DNA"/>
</dbReference>
<dbReference type="InterPro" id="IPR013830">
    <property type="entry name" value="SGNH_hydro"/>
</dbReference>
<organism evidence="2 3">
    <name type="scientific">Granulicella cerasi</name>
    <dbReference type="NCBI Taxonomy" id="741063"/>
    <lineage>
        <taxon>Bacteria</taxon>
        <taxon>Pseudomonadati</taxon>
        <taxon>Acidobacteriota</taxon>
        <taxon>Terriglobia</taxon>
        <taxon>Terriglobales</taxon>
        <taxon>Acidobacteriaceae</taxon>
        <taxon>Granulicella</taxon>
    </lineage>
</organism>
<evidence type="ECO:0000313" key="2">
    <source>
        <dbReference type="EMBL" id="MFC6644136.1"/>
    </source>
</evidence>
<keyword evidence="2" id="KW-0378">Hydrolase</keyword>
<dbReference type="SUPFAM" id="SSF52266">
    <property type="entry name" value="SGNH hydrolase"/>
    <property type="match status" value="1"/>
</dbReference>
<dbReference type="InterPro" id="IPR036514">
    <property type="entry name" value="SGNH_hydro_sf"/>
</dbReference>
<dbReference type="GO" id="GO:0016787">
    <property type="term" value="F:hydrolase activity"/>
    <property type="evidence" value="ECO:0007669"/>
    <property type="project" value="UniProtKB-KW"/>
</dbReference>
<dbReference type="Gene3D" id="3.40.50.1110">
    <property type="entry name" value="SGNH hydrolase"/>
    <property type="match status" value="1"/>
</dbReference>
<evidence type="ECO:0000259" key="1">
    <source>
        <dbReference type="Pfam" id="PF13472"/>
    </source>
</evidence>
<evidence type="ECO:0000313" key="3">
    <source>
        <dbReference type="Proteomes" id="UP001596391"/>
    </source>
</evidence>
<accession>A0ABW1Z4R5</accession>
<dbReference type="Proteomes" id="UP001596391">
    <property type="component" value="Unassembled WGS sequence"/>
</dbReference>
<keyword evidence="3" id="KW-1185">Reference proteome</keyword>
<gene>
    <name evidence="2" type="ORF">ACFQBQ_00725</name>
</gene>
<proteinExistence type="predicted"/>
<dbReference type="RefSeq" id="WP_263372088.1">
    <property type="nucleotide sequence ID" value="NZ_JAGSYD010000004.1"/>
</dbReference>
<protein>
    <submittedName>
        <fullName evidence="2">SGNH/GDSL hydrolase family protein</fullName>
    </submittedName>
</protein>
<name>A0ABW1Z4R5_9BACT</name>
<dbReference type="Pfam" id="PF13472">
    <property type="entry name" value="Lipase_GDSL_2"/>
    <property type="match status" value="1"/>
</dbReference>
<reference evidence="3" key="1">
    <citation type="journal article" date="2019" name="Int. J. Syst. Evol. Microbiol.">
        <title>The Global Catalogue of Microorganisms (GCM) 10K type strain sequencing project: providing services to taxonomists for standard genome sequencing and annotation.</title>
        <authorList>
            <consortium name="The Broad Institute Genomics Platform"/>
            <consortium name="The Broad Institute Genome Sequencing Center for Infectious Disease"/>
            <person name="Wu L."/>
            <person name="Ma J."/>
        </authorList>
    </citation>
    <scope>NUCLEOTIDE SEQUENCE [LARGE SCALE GENOMIC DNA]</scope>
    <source>
        <strain evidence="3">CGMCC 1.16026</strain>
    </source>
</reference>
<sequence>MTGFTTVSGAHLQDASGTLVTNSTIKFQPVDNNGRPLSFRAGGDGGQVIAMATTATVTNGTFTTTLADTTLTTPVNVGYRVTVVDNVTGDLLLSHGYECVQPSGVTWDFDSYAPNLAAQNTVQYDLTAALKTLSTELGFNTVTSYGDATIACNNTTPTGIFAGVNTSVATSGALKSITYQSASSGGTMTFYLLHANSGGLLVVDDVWTITVPHAGTVKLVAGVDFSARNVSVGQYLGYYTATNATATFGDGTPGPGFIFVGGNPGAVGSSFGVQSMAQSGELALAFEVQEATVDVETVASTAQEVVTETKRLSGLRFGVFGDSISAQFANQWQQRVCDITGMTWVMQDARYARYTSQIFENYTLSGGVYTRHDSTTSPASNLIGVATGNTLAQDLANVDVLFIELLTNTPTNTFGSSTDAPGTASAAGDISTALQALFTAKPTLRIVWITPYQANPGAAAMASQSQFVELNTLIKQIATLWGIGIVDGGAIPINPSTWSTYLRDGVHPTDSAYQTLYGPCIAAQTLALLG</sequence>